<sequence length="142" mass="15346">MKNCKRVKPERHLLLAAIVAFCIIVTASLDVVQATNFPAVVPVISATNNTKYVAGNIYTGKYNAKALYYRHNTKQPWMRWSKSDNYQQDVTCAAALASLDSTGVWSGNLGVRGACGTTAEPAIFAIGNYLNQNTSLDSVGAK</sequence>
<dbReference type="Proteomes" id="UP000190102">
    <property type="component" value="Unassembled WGS sequence"/>
</dbReference>
<dbReference type="RefSeq" id="WP_078791613.1">
    <property type="nucleotide sequence ID" value="NZ_FUWR01000037.1"/>
</dbReference>
<protein>
    <submittedName>
        <fullName evidence="1">Uncharacterized protein</fullName>
    </submittedName>
</protein>
<dbReference type="AlphaFoldDB" id="A0A1T4SAN0"/>
<reference evidence="2" key="1">
    <citation type="submission" date="2017-02" db="EMBL/GenBank/DDBJ databases">
        <authorList>
            <person name="Varghese N."/>
            <person name="Submissions S."/>
        </authorList>
    </citation>
    <scope>NUCLEOTIDE SEQUENCE [LARGE SCALE GENOMIC DNA]</scope>
    <source>
        <strain evidence="2">ATCC BAA-34</strain>
    </source>
</reference>
<evidence type="ECO:0000313" key="1">
    <source>
        <dbReference type="EMBL" id="SKA25299.1"/>
    </source>
</evidence>
<proteinExistence type="predicted"/>
<keyword evidence="2" id="KW-1185">Reference proteome</keyword>
<dbReference type="STRING" id="115783.SAMN02745119_03376"/>
<gene>
    <name evidence="1" type="ORF">SAMN02745119_03376</name>
</gene>
<name>A0A1T4SAN0_9BACT</name>
<dbReference type="EMBL" id="FUWR01000037">
    <property type="protein sequence ID" value="SKA25299.1"/>
    <property type="molecule type" value="Genomic_DNA"/>
</dbReference>
<evidence type="ECO:0000313" key="2">
    <source>
        <dbReference type="Proteomes" id="UP000190102"/>
    </source>
</evidence>
<organism evidence="1 2">
    <name type="scientific">Trichlorobacter thiogenes</name>
    <dbReference type="NCBI Taxonomy" id="115783"/>
    <lineage>
        <taxon>Bacteria</taxon>
        <taxon>Pseudomonadati</taxon>
        <taxon>Thermodesulfobacteriota</taxon>
        <taxon>Desulfuromonadia</taxon>
        <taxon>Geobacterales</taxon>
        <taxon>Geobacteraceae</taxon>
        <taxon>Trichlorobacter</taxon>
    </lineage>
</organism>
<accession>A0A1T4SAN0</accession>